<dbReference type="Proteomes" id="UP000695007">
    <property type="component" value="Unplaced"/>
</dbReference>
<feature type="domain" description="Endoplasmic reticulum vesicle transporter N-terminal" evidence="8">
    <location>
        <begin position="13"/>
        <end position="100"/>
    </location>
</feature>
<dbReference type="GO" id="GO:0005783">
    <property type="term" value="C:endoplasmic reticulum"/>
    <property type="evidence" value="ECO:0007669"/>
    <property type="project" value="TreeGrafter"/>
</dbReference>
<reference evidence="10" key="1">
    <citation type="submission" date="2025-08" db="UniProtKB">
        <authorList>
            <consortium name="RefSeq"/>
        </authorList>
    </citation>
    <scope>IDENTIFICATION</scope>
</reference>
<proteinExistence type="inferred from homology"/>
<dbReference type="GO" id="GO:0030134">
    <property type="term" value="C:COPII-coated ER to Golgi transport vesicle"/>
    <property type="evidence" value="ECO:0007669"/>
    <property type="project" value="TreeGrafter"/>
</dbReference>
<dbReference type="Pfam" id="PF07970">
    <property type="entry name" value="COPIIcoated_ERV"/>
    <property type="match status" value="1"/>
</dbReference>
<accession>A0AAJ6VJT7</accession>
<dbReference type="AlphaFoldDB" id="A0AAJ6VJT7"/>
<dbReference type="GO" id="GO:0006890">
    <property type="term" value="P:retrograde vesicle-mediated transport, Golgi to endoplasmic reticulum"/>
    <property type="evidence" value="ECO:0007669"/>
    <property type="project" value="TreeGrafter"/>
</dbReference>
<evidence type="ECO:0000256" key="2">
    <source>
        <dbReference type="ARBA" id="ARBA00005648"/>
    </source>
</evidence>
<evidence type="ECO:0000256" key="6">
    <source>
        <dbReference type="SAM" id="Phobius"/>
    </source>
</evidence>
<evidence type="ECO:0000256" key="4">
    <source>
        <dbReference type="ARBA" id="ARBA00022989"/>
    </source>
</evidence>
<keyword evidence="5 6" id="KW-0472">Membrane</keyword>
<evidence type="ECO:0000259" key="8">
    <source>
        <dbReference type="Pfam" id="PF13850"/>
    </source>
</evidence>
<dbReference type="Pfam" id="PF13850">
    <property type="entry name" value="ERGIC_N"/>
    <property type="match status" value="1"/>
</dbReference>
<dbReference type="KEGG" id="csol:105359214"/>
<feature type="domain" description="Endoplasmic reticulum vesicle transporter C-terminal" evidence="7">
    <location>
        <begin position="169"/>
        <end position="332"/>
    </location>
</feature>
<evidence type="ECO:0000259" key="7">
    <source>
        <dbReference type="Pfam" id="PF07970"/>
    </source>
</evidence>
<evidence type="ECO:0000256" key="3">
    <source>
        <dbReference type="ARBA" id="ARBA00022692"/>
    </source>
</evidence>
<keyword evidence="4 6" id="KW-1133">Transmembrane helix</keyword>
<dbReference type="GeneID" id="105359214"/>
<comment type="subcellular location">
    <subcellularLocation>
        <location evidence="1">Endoplasmic reticulum-Golgi intermediate compartment membrane</location>
        <topology evidence="1">Multi-pass membrane protein</topology>
    </subcellularLocation>
</comment>
<keyword evidence="9" id="KW-1185">Reference proteome</keyword>
<evidence type="ECO:0000256" key="5">
    <source>
        <dbReference type="ARBA" id="ARBA00023136"/>
    </source>
</evidence>
<keyword evidence="3 6" id="KW-0812">Transmembrane</keyword>
<dbReference type="GO" id="GO:0033116">
    <property type="term" value="C:endoplasmic reticulum-Golgi intermediate compartment membrane"/>
    <property type="evidence" value="ECO:0007669"/>
    <property type="project" value="UniProtKB-SubCell"/>
</dbReference>
<feature type="transmembrane region" description="Helical" evidence="6">
    <location>
        <begin position="31"/>
        <end position="49"/>
    </location>
</feature>
<dbReference type="RefSeq" id="XP_011494037.1">
    <property type="nucleotide sequence ID" value="XM_011495735.1"/>
</dbReference>
<comment type="similarity">
    <text evidence="2">Belongs to the ERGIC family.</text>
</comment>
<dbReference type="InterPro" id="IPR039542">
    <property type="entry name" value="Erv_N"/>
</dbReference>
<dbReference type="GO" id="GO:0006888">
    <property type="term" value="P:endoplasmic reticulum to Golgi vesicle-mediated transport"/>
    <property type="evidence" value="ECO:0007669"/>
    <property type="project" value="TreeGrafter"/>
</dbReference>
<dbReference type="InterPro" id="IPR012936">
    <property type="entry name" value="Erv_C"/>
</dbReference>
<protein>
    <submittedName>
        <fullName evidence="10">Endoplasmic reticulum-Golgi intermediate compartment protein 2</fullName>
    </submittedName>
</protein>
<evidence type="ECO:0000256" key="1">
    <source>
        <dbReference type="ARBA" id="ARBA00004457"/>
    </source>
</evidence>
<evidence type="ECO:0000313" key="9">
    <source>
        <dbReference type="Proteomes" id="UP000695007"/>
    </source>
</evidence>
<sequence length="394" mass="45509">MMLRKRNINIKVVKELDAFPKIPEDYRKQSAVGGAFSLASFCIIIYLIYAETSYFLDSRLEFKFEPDTEYNSRLQMNIDVTVAMPCSQIGADVVDSTNQNLMTLDTLREEDTWWDLTPDQRAHFEALKHMNSYFREEYHAIHELLWKSNQLTFSNVMPKRTYTPSYPPNACRIYGTLNINKVAGNFHVTCGKSLTLPRGHVHISAFMPEREYNFTHRINRFSFGKPSPGIIHPLEGEEKVTTENAVLFQYFIEVVSTDINMLMYKSKTYQYSVQDHEVKAKLRKGSHAISGIFFNYDTSALKIKVIQERDSICQFLVKLCASIGCIFVTNGLLNNMVQNFWTIFSYKFFQNQEDKSHQKITVNNKANQKIKSINLVNVFTPSSVDNVNIISKPQ</sequence>
<dbReference type="PANTHER" id="PTHR10984">
    <property type="entry name" value="ENDOPLASMIC RETICULUM-GOLGI INTERMEDIATE COMPARTMENT PROTEIN"/>
    <property type="match status" value="1"/>
</dbReference>
<evidence type="ECO:0000313" key="10">
    <source>
        <dbReference type="RefSeq" id="XP_011494037.1"/>
    </source>
</evidence>
<gene>
    <name evidence="10" type="primary">LOC105359214</name>
</gene>
<organism evidence="9 10">
    <name type="scientific">Ceratosolen solmsi marchali</name>
    <dbReference type="NCBI Taxonomy" id="326594"/>
    <lineage>
        <taxon>Eukaryota</taxon>
        <taxon>Metazoa</taxon>
        <taxon>Ecdysozoa</taxon>
        <taxon>Arthropoda</taxon>
        <taxon>Hexapoda</taxon>
        <taxon>Insecta</taxon>
        <taxon>Pterygota</taxon>
        <taxon>Neoptera</taxon>
        <taxon>Endopterygota</taxon>
        <taxon>Hymenoptera</taxon>
        <taxon>Apocrita</taxon>
        <taxon>Proctotrupomorpha</taxon>
        <taxon>Chalcidoidea</taxon>
        <taxon>Agaonidae</taxon>
        <taxon>Agaoninae</taxon>
        <taxon>Ceratosolen</taxon>
    </lineage>
</organism>
<name>A0AAJ6VJT7_9HYME</name>
<dbReference type="PANTHER" id="PTHR10984:SF30">
    <property type="entry name" value="ENDOPLASMIC RETICULUM-GOLGI INTERMEDIATE COMPARTMENT PROTEIN 2"/>
    <property type="match status" value="1"/>
</dbReference>
<dbReference type="InterPro" id="IPR045888">
    <property type="entry name" value="Erv"/>
</dbReference>